<feature type="chain" id="PRO_5029909755" description="PepSY domain-containing protein" evidence="2">
    <location>
        <begin position="29"/>
        <end position="168"/>
    </location>
</feature>
<name>A0A7L5AGE4_9MICO</name>
<dbReference type="Pfam" id="PF03413">
    <property type="entry name" value="PepSY"/>
    <property type="match status" value="1"/>
</dbReference>
<evidence type="ECO:0000256" key="2">
    <source>
        <dbReference type="SAM" id="SignalP"/>
    </source>
</evidence>
<evidence type="ECO:0000256" key="1">
    <source>
        <dbReference type="SAM" id="MobiDB-lite"/>
    </source>
</evidence>
<proteinExistence type="predicted"/>
<accession>A0A7L5AGE4</accession>
<evidence type="ECO:0000259" key="3">
    <source>
        <dbReference type="Pfam" id="PF03413"/>
    </source>
</evidence>
<protein>
    <recommendedName>
        <fullName evidence="3">PepSY domain-containing protein</fullName>
    </recommendedName>
</protein>
<reference evidence="4 5" key="1">
    <citation type="submission" date="2016-09" db="EMBL/GenBank/DDBJ databases">
        <title>Complete genome sequence of microbes from the polar regions.</title>
        <authorList>
            <person name="Liao L."/>
            <person name="Chen B."/>
        </authorList>
    </citation>
    <scope>NUCLEOTIDE SEQUENCE [LARGE SCALE GENOMIC DNA]</scope>
    <source>
        <strain evidence="4 5">ZS314</strain>
    </source>
</reference>
<feature type="region of interest" description="Disordered" evidence="1">
    <location>
        <begin position="33"/>
        <end position="97"/>
    </location>
</feature>
<organism evidence="4 5">
    <name type="scientific">Marisediminicola antarctica</name>
    <dbReference type="NCBI Taxonomy" id="674079"/>
    <lineage>
        <taxon>Bacteria</taxon>
        <taxon>Bacillati</taxon>
        <taxon>Actinomycetota</taxon>
        <taxon>Actinomycetes</taxon>
        <taxon>Micrococcales</taxon>
        <taxon>Microbacteriaceae</taxon>
        <taxon>Marisediminicola</taxon>
    </lineage>
</organism>
<dbReference type="KEGG" id="mant:BHD05_08000"/>
<dbReference type="RefSeq" id="WP_161885966.1">
    <property type="nucleotide sequence ID" value="NZ_CP017146.1"/>
</dbReference>
<dbReference type="Proteomes" id="UP000464507">
    <property type="component" value="Chromosome"/>
</dbReference>
<feature type="domain" description="PepSY" evidence="3">
    <location>
        <begin position="100"/>
        <end position="157"/>
    </location>
</feature>
<dbReference type="InterPro" id="IPR025711">
    <property type="entry name" value="PepSY"/>
</dbReference>
<keyword evidence="5" id="KW-1185">Reference proteome</keyword>
<dbReference type="EMBL" id="CP017146">
    <property type="protein sequence ID" value="QHO69590.1"/>
    <property type="molecule type" value="Genomic_DNA"/>
</dbReference>
<sequence>MKITIKRAVVTGVIVTGLALGGTGVAMAATTSTANPGTGTGTATEEQDPTYVGSVTAPKEAGEDTETAEGTGSEGSGSEGGDSTTAEADESKALQPLATVTADEATAAALAAVPGTAGSAELENENGYVVYGVEITATDGTVTDVKVDAGNGKVLAQDTDSDTETNDD</sequence>
<dbReference type="OrthoDB" id="5421567at2"/>
<evidence type="ECO:0000313" key="4">
    <source>
        <dbReference type="EMBL" id="QHO69590.1"/>
    </source>
</evidence>
<dbReference type="Gene3D" id="3.10.450.40">
    <property type="match status" value="1"/>
</dbReference>
<keyword evidence="2" id="KW-0732">Signal</keyword>
<feature type="signal peptide" evidence="2">
    <location>
        <begin position="1"/>
        <end position="28"/>
    </location>
</feature>
<dbReference type="AlphaFoldDB" id="A0A7L5AGE4"/>
<gene>
    <name evidence="4" type="ORF">BHD05_08000</name>
</gene>
<feature type="compositionally biased region" description="Low complexity" evidence="1">
    <location>
        <begin position="33"/>
        <end position="44"/>
    </location>
</feature>
<evidence type="ECO:0000313" key="5">
    <source>
        <dbReference type="Proteomes" id="UP000464507"/>
    </source>
</evidence>